<evidence type="ECO:0000313" key="1">
    <source>
        <dbReference type="EMBL" id="SVB87030.1"/>
    </source>
</evidence>
<feature type="non-terminal residue" evidence="1">
    <location>
        <position position="1"/>
    </location>
</feature>
<accession>A0A382HIA1</accession>
<proteinExistence type="predicted"/>
<feature type="non-terminal residue" evidence="1">
    <location>
        <position position="276"/>
    </location>
</feature>
<gene>
    <name evidence="1" type="ORF">METZ01_LOCUS239884</name>
</gene>
<protein>
    <recommendedName>
        <fullName evidence="2">DUF1587 domain-containing protein</fullName>
    </recommendedName>
</protein>
<organism evidence="1">
    <name type="scientific">marine metagenome</name>
    <dbReference type="NCBI Taxonomy" id="408172"/>
    <lineage>
        <taxon>unclassified sequences</taxon>
        <taxon>metagenomes</taxon>
        <taxon>ecological metagenomes</taxon>
    </lineage>
</organism>
<sequence>MKPRHMALLALSLQVSLLGADKPVPSPDGYFVDEVWGKVGELSCLKCHNSEGEAEDSRFILRETILLEGAALQTAHEANFKAFAKMARMRKEGQLPRLLLKPIGKLDHEGEQVLKPASTGHAILKAFAQRMEGKSVPGSTAEKYKPRSFFEGVTMLEDQRLLRRLTLSLTGRLPTPRERQAIKENDLAGLDAILDKIMTEDAFFERLKEGFNDVFLTDGYAGNGELILSYNHFEKSRLWYQKYDLSHIEDKRERQEAGWDMARVYRKAIRSEPLEL</sequence>
<dbReference type="EMBL" id="UINC01061447">
    <property type="protein sequence ID" value="SVB87030.1"/>
    <property type="molecule type" value="Genomic_DNA"/>
</dbReference>
<name>A0A382HIA1_9ZZZZ</name>
<reference evidence="1" key="1">
    <citation type="submission" date="2018-05" db="EMBL/GenBank/DDBJ databases">
        <authorList>
            <person name="Lanie J.A."/>
            <person name="Ng W.-L."/>
            <person name="Kazmierczak K.M."/>
            <person name="Andrzejewski T.M."/>
            <person name="Davidsen T.M."/>
            <person name="Wayne K.J."/>
            <person name="Tettelin H."/>
            <person name="Glass J.I."/>
            <person name="Rusch D."/>
            <person name="Podicherti R."/>
            <person name="Tsui H.-C.T."/>
            <person name="Winkler M.E."/>
        </authorList>
    </citation>
    <scope>NUCLEOTIDE SEQUENCE</scope>
</reference>
<evidence type="ECO:0008006" key="2">
    <source>
        <dbReference type="Google" id="ProtNLM"/>
    </source>
</evidence>
<dbReference type="AlphaFoldDB" id="A0A382HIA1"/>